<dbReference type="EMBL" id="LWGR01000013">
    <property type="protein sequence ID" value="KZM71077.1"/>
    <property type="molecule type" value="Genomic_DNA"/>
</dbReference>
<protein>
    <submittedName>
        <fullName evidence="1">Uncharacterized protein</fullName>
    </submittedName>
</protein>
<sequence>MRVVDVTEEFPQITHRAGQTQRHYRRGETAVIVTVAEQRRYLPARPGERSRWYRVTMQITSGSPSRHARLAKQIAAELELPDTAGAQLYRFYRTKEGRPESSYAFTHGLSRVAGVRS</sequence>
<keyword evidence="2" id="KW-1185">Reference proteome</keyword>
<evidence type="ECO:0000313" key="2">
    <source>
        <dbReference type="Proteomes" id="UP000076512"/>
    </source>
</evidence>
<organism evidence="1 2">
    <name type="scientific">Nocardia terpenica</name>
    <dbReference type="NCBI Taxonomy" id="455432"/>
    <lineage>
        <taxon>Bacteria</taxon>
        <taxon>Bacillati</taxon>
        <taxon>Actinomycetota</taxon>
        <taxon>Actinomycetes</taxon>
        <taxon>Mycobacteriales</taxon>
        <taxon>Nocardiaceae</taxon>
        <taxon>Nocardia</taxon>
    </lineage>
</organism>
<dbReference type="RefSeq" id="WP_067595218.1">
    <property type="nucleotide sequence ID" value="NZ_JABMCZ010000003.1"/>
</dbReference>
<gene>
    <name evidence="1" type="ORF">AWN90_41945</name>
</gene>
<accession>A0A164K672</accession>
<dbReference type="Proteomes" id="UP000076512">
    <property type="component" value="Unassembled WGS sequence"/>
</dbReference>
<evidence type="ECO:0000313" key="1">
    <source>
        <dbReference type="EMBL" id="KZM71077.1"/>
    </source>
</evidence>
<name>A0A164K672_9NOCA</name>
<proteinExistence type="predicted"/>
<comment type="caution">
    <text evidence="1">The sequence shown here is derived from an EMBL/GenBank/DDBJ whole genome shotgun (WGS) entry which is preliminary data.</text>
</comment>
<dbReference type="STRING" id="455432.AWN90_41945"/>
<dbReference type="AlphaFoldDB" id="A0A164K672"/>
<reference evidence="1 2" key="1">
    <citation type="submission" date="2016-04" db="EMBL/GenBank/DDBJ databases">
        <authorList>
            <person name="Evans L.H."/>
            <person name="Alamgir A."/>
            <person name="Owens N."/>
            <person name="Weber N.D."/>
            <person name="Virtaneva K."/>
            <person name="Barbian K."/>
            <person name="Babar A."/>
            <person name="Rosenke K."/>
        </authorList>
    </citation>
    <scope>NUCLEOTIDE SEQUENCE [LARGE SCALE GENOMIC DNA]</scope>
    <source>
        <strain evidence="1 2">IFM 0406</strain>
    </source>
</reference>